<gene>
    <name evidence="5" type="primary">ORF38945</name>
</gene>
<feature type="domain" description="PSI" evidence="4">
    <location>
        <begin position="21"/>
        <end position="78"/>
    </location>
</feature>
<keyword evidence="2" id="KW-0472">Membrane</keyword>
<name>A0A0B6YXM9_9EUPU</name>
<evidence type="ECO:0000256" key="2">
    <source>
        <dbReference type="ARBA" id="ARBA00023136"/>
    </source>
</evidence>
<dbReference type="InterPro" id="IPR002165">
    <property type="entry name" value="Plexin_repeat"/>
</dbReference>
<evidence type="ECO:0000259" key="4">
    <source>
        <dbReference type="SMART" id="SM00423"/>
    </source>
</evidence>
<evidence type="ECO:0000256" key="3">
    <source>
        <dbReference type="ARBA" id="ARBA00023180"/>
    </source>
</evidence>
<feature type="non-terminal residue" evidence="5">
    <location>
        <position position="81"/>
    </location>
</feature>
<evidence type="ECO:0000313" key="5">
    <source>
        <dbReference type="EMBL" id="CEK60275.1"/>
    </source>
</evidence>
<dbReference type="Pfam" id="PF01437">
    <property type="entry name" value="PSI"/>
    <property type="match status" value="1"/>
</dbReference>
<dbReference type="AlphaFoldDB" id="A0A0B6YXM9"/>
<dbReference type="GO" id="GO:0016020">
    <property type="term" value="C:membrane"/>
    <property type="evidence" value="ECO:0007669"/>
    <property type="project" value="UniProtKB-SubCell"/>
</dbReference>
<protein>
    <recommendedName>
        <fullName evidence="4">PSI domain-containing protein</fullName>
    </recommendedName>
</protein>
<comment type="subcellular location">
    <subcellularLocation>
        <location evidence="1">Membrane</location>
    </subcellularLocation>
</comment>
<accession>A0A0B6YXM9</accession>
<dbReference type="EMBL" id="HACG01013410">
    <property type="protein sequence ID" value="CEK60275.1"/>
    <property type="molecule type" value="Transcribed_RNA"/>
</dbReference>
<dbReference type="SMART" id="SM00423">
    <property type="entry name" value="PSI"/>
    <property type="match status" value="1"/>
</dbReference>
<evidence type="ECO:0000256" key="1">
    <source>
        <dbReference type="ARBA" id="ARBA00004370"/>
    </source>
</evidence>
<keyword evidence="3" id="KW-0325">Glycoprotein</keyword>
<reference evidence="5" key="1">
    <citation type="submission" date="2014-12" db="EMBL/GenBank/DDBJ databases">
        <title>Insight into the proteome of Arion vulgaris.</title>
        <authorList>
            <person name="Aradska J."/>
            <person name="Bulat T."/>
            <person name="Smidak R."/>
            <person name="Sarate P."/>
            <person name="Gangsoo J."/>
            <person name="Sialana F."/>
            <person name="Bilban M."/>
            <person name="Lubec G."/>
        </authorList>
    </citation>
    <scope>NUCLEOTIDE SEQUENCE</scope>
    <source>
        <tissue evidence="5">Skin</tissue>
    </source>
</reference>
<sequence>MKLFVLMNEKELVHETVTFFDCGIHTSCSVCTLSQYSCTWCVKQHLCTENTDQHCNTDVLITGINSGISTTPGPEYCPKIE</sequence>
<proteinExistence type="predicted"/>
<organism evidence="5">
    <name type="scientific">Arion vulgaris</name>
    <dbReference type="NCBI Taxonomy" id="1028688"/>
    <lineage>
        <taxon>Eukaryota</taxon>
        <taxon>Metazoa</taxon>
        <taxon>Spiralia</taxon>
        <taxon>Lophotrochozoa</taxon>
        <taxon>Mollusca</taxon>
        <taxon>Gastropoda</taxon>
        <taxon>Heterobranchia</taxon>
        <taxon>Euthyneura</taxon>
        <taxon>Panpulmonata</taxon>
        <taxon>Eupulmonata</taxon>
        <taxon>Stylommatophora</taxon>
        <taxon>Helicina</taxon>
        <taxon>Arionoidea</taxon>
        <taxon>Arionidae</taxon>
        <taxon>Arion</taxon>
    </lineage>
</organism>
<dbReference type="InterPro" id="IPR016201">
    <property type="entry name" value="PSI"/>
</dbReference>